<dbReference type="CDD" id="cd18617">
    <property type="entry name" value="GH43_XynB-like"/>
    <property type="match status" value="1"/>
</dbReference>
<keyword evidence="7" id="KW-0732">Signal</keyword>
<gene>
    <name evidence="9" type="ordered locus">Oter_3228</name>
</gene>
<dbReference type="CAZy" id="GH43">
    <property type="family name" value="Glycoside Hydrolase Family 43"/>
</dbReference>
<dbReference type="HOGENOM" id="CLU_016508_2_2_0"/>
<keyword evidence="10" id="KW-1185">Reference proteome</keyword>
<protein>
    <submittedName>
        <fullName evidence="9">Glycoside hydrolase family 43</fullName>
    </submittedName>
</protein>
<feature type="active site" description="Proton donor" evidence="4">
    <location>
        <position position="231"/>
    </location>
</feature>
<dbReference type="Pfam" id="PF17851">
    <property type="entry name" value="GH43_C2"/>
    <property type="match status" value="1"/>
</dbReference>
<dbReference type="GO" id="GO:0005975">
    <property type="term" value="P:carbohydrate metabolic process"/>
    <property type="evidence" value="ECO:0007669"/>
    <property type="project" value="InterPro"/>
</dbReference>
<dbReference type="Pfam" id="PF04616">
    <property type="entry name" value="Glyco_hydro_43"/>
    <property type="match status" value="1"/>
</dbReference>
<reference evidence="9 10" key="1">
    <citation type="journal article" date="2011" name="J. Bacteriol.">
        <title>Genome sequence of the verrucomicrobium Opitutus terrae PB90-1, an abundant inhabitant of rice paddy soil ecosystems.</title>
        <authorList>
            <person name="van Passel M.W."/>
            <person name="Kant R."/>
            <person name="Palva A."/>
            <person name="Copeland A."/>
            <person name="Lucas S."/>
            <person name="Lapidus A."/>
            <person name="Glavina del Rio T."/>
            <person name="Pitluck S."/>
            <person name="Goltsman E."/>
            <person name="Clum A."/>
            <person name="Sun H."/>
            <person name="Schmutz J."/>
            <person name="Larimer F.W."/>
            <person name="Land M.L."/>
            <person name="Hauser L."/>
            <person name="Kyrpides N."/>
            <person name="Mikhailova N."/>
            <person name="Richardson P.P."/>
            <person name="Janssen P.H."/>
            <person name="de Vos W.M."/>
            <person name="Smidt H."/>
        </authorList>
    </citation>
    <scope>NUCLEOTIDE SEQUENCE [LARGE SCALE GENOMIC DNA]</scope>
    <source>
        <strain evidence="10">DSM 11246 / JCM 15787 / PB90-1</strain>
    </source>
</reference>
<evidence type="ECO:0000313" key="9">
    <source>
        <dbReference type="EMBL" id="ACB76508.1"/>
    </source>
</evidence>
<dbReference type="eggNOG" id="COG3507">
    <property type="taxonomic scope" value="Bacteria"/>
</dbReference>
<evidence type="ECO:0000256" key="4">
    <source>
        <dbReference type="PIRSR" id="PIRSR606710-1"/>
    </source>
</evidence>
<dbReference type="InterPro" id="IPR041542">
    <property type="entry name" value="GH43_C2"/>
</dbReference>
<accession>B1ZN43</accession>
<dbReference type="InterPro" id="IPR051795">
    <property type="entry name" value="Glycosyl_Hydrlase_43"/>
</dbReference>
<dbReference type="RefSeq" id="WP_012376037.1">
    <property type="nucleotide sequence ID" value="NC_010571.1"/>
</dbReference>
<dbReference type="PANTHER" id="PTHR42812">
    <property type="entry name" value="BETA-XYLOSIDASE"/>
    <property type="match status" value="1"/>
</dbReference>
<dbReference type="AlphaFoldDB" id="B1ZN43"/>
<sequence>MNFVRPLLVATFLATAAVDGARAAPASFDWFEYTGQESSADGERPPAGYRNPILTGFYPDPSICQVGQDYYLINSTFAYFPGIPIFHSRDLVNWKQLGHVINRPQQLPYDGLGVSRGLFAPTISHHEGTFYVACTMADAGGNFVVTASNPAGPWSDPTWLHFEGIDPSLFFDDDGRAWMLNNGAPEGTPLYDGHRAIWIQEFDPSARKMIGPRMVLVNGGVDISQKPVWIEGPHIYKHGGWYYLCCAEGGTSVNHSQVIFRSRKVDGPYVPWAQNPILTQRGLDGKVPDAVTSTGHADLVIGPDGQWWSIFLGVRPYEGRFSPMGRETFLLPVTWTDDGWPRILEPGRRVPLVAPAPTGSRLHSEPSYLNGNFTWRDDFDKAGLSPFWIMLRAPVESWWTLAKGRLALEPQAEALSGRGNPSFLARRVQHARFTASTSVAVPRETGVSAGLAVFQGERFHYFLAVKRDAEGVTLGLEQLRGGPAEVIRSVRIDAASDVALRVEAHAGTCSFSYAVQPGSWQVLAADADAKLLTTEVAGGFVGATVGLHARKEGDARPTTAPAD</sequence>
<dbReference type="PANTHER" id="PTHR42812:SF12">
    <property type="entry name" value="BETA-XYLOSIDASE-RELATED"/>
    <property type="match status" value="1"/>
</dbReference>
<dbReference type="Proteomes" id="UP000007013">
    <property type="component" value="Chromosome"/>
</dbReference>
<evidence type="ECO:0000256" key="6">
    <source>
        <dbReference type="RuleBase" id="RU361187"/>
    </source>
</evidence>
<dbReference type="GO" id="GO:0004553">
    <property type="term" value="F:hydrolase activity, hydrolyzing O-glycosyl compounds"/>
    <property type="evidence" value="ECO:0007669"/>
    <property type="project" value="InterPro"/>
</dbReference>
<evidence type="ECO:0000256" key="3">
    <source>
        <dbReference type="ARBA" id="ARBA00023295"/>
    </source>
</evidence>
<name>B1ZN43_OPITP</name>
<dbReference type="KEGG" id="ote:Oter_3228"/>
<dbReference type="InterPro" id="IPR013320">
    <property type="entry name" value="ConA-like_dom_sf"/>
</dbReference>
<dbReference type="Gene3D" id="2.115.10.20">
    <property type="entry name" value="Glycosyl hydrolase domain, family 43"/>
    <property type="match status" value="1"/>
</dbReference>
<evidence type="ECO:0000256" key="1">
    <source>
        <dbReference type="ARBA" id="ARBA00009865"/>
    </source>
</evidence>
<dbReference type="InterPro" id="IPR023296">
    <property type="entry name" value="Glyco_hydro_beta-prop_sf"/>
</dbReference>
<dbReference type="SUPFAM" id="SSF49899">
    <property type="entry name" value="Concanavalin A-like lectins/glucanases"/>
    <property type="match status" value="1"/>
</dbReference>
<dbReference type="SUPFAM" id="SSF75005">
    <property type="entry name" value="Arabinanase/levansucrase/invertase"/>
    <property type="match status" value="1"/>
</dbReference>
<feature type="site" description="Important for catalytic activity, responsible for pKa modulation of the active site Glu and correct orientation of both the proton donor and substrate" evidence="5">
    <location>
        <position position="166"/>
    </location>
</feature>
<comment type="similarity">
    <text evidence="1 6">Belongs to the glycosyl hydrolase 43 family.</text>
</comment>
<dbReference type="EMBL" id="CP001032">
    <property type="protein sequence ID" value="ACB76508.1"/>
    <property type="molecule type" value="Genomic_DNA"/>
</dbReference>
<dbReference type="InterPro" id="IPR006710">
    <property type="entry name" value="Glyco_hydro_43"/>
</dbReference>
<evidence type="ECO:0000256" key="5">
    <source>
        <dbReference type="PIRSR" id="PIRSR606710-2"/>
    </source>
</evidence>
<dbReference type="Gene3D" id="2.60.120.200">
    <property type="match status" value="1"/>
</dbReference>
<organism evidence="9 10">
    <name type="scientific">Opitutus terrae (strain DSM 11246 / JCM 15787 / PB90-1)</name>
    <dbReference type="NCBI Taxonomy" id="452637"/>
    <lineage>
        <taxon>Bacteria</taxon>
        <taxon>Pseudomonadati</taxon>
        <taxon>Verrucomicrobiota</taxon>
        <taxon>Opitutia</taxon>
        <taxon>Opitutales</taxon>
        <taxon>Opitutaceae</taxon>
        <taxon>Opitutus</taxon>
    </lineage>
</organism>
<keyword evidence="2 6" id="KW-0378">Hydrolase</keyword>
<dbReference type="STRING" id="452637.Oter_3228"/>
<keyword evidence="3 6" id="KW-0326">Glycosidase</keyword>
<feature type="chain" id="PRO_5002774252" evidence="7">
    <location>
        <begin position="24"/>
        <end position="563"/>
    </location>
</feature>
<evidence type="ECO:0000256" key="7">
    <source>
        <dbReference type="SAM" id="SignalP"/>
    </source>
</evidence>
<feature type="active site" description="Proton acceptor" evidence="4">
    <location>
        <position position="60"/>
    </location>
</feature>
<proteinExistence type="inferred from homology"/>
<feature type="signal peptide" evidence="7">
    <location>
        <begin position="1"/>
        <end position="23"/>
    </location>
</feature>
<dbReference type="OrthoDB" id="181757at2"/>
<evidence type="ECO:0000256" key="2">
    <source>
        <dbReference type="ARBA" id="ARBA00022801"/>
    </source>
</evidence>
<evidence type="ECO:0000259" key="8">
    <source>
        <dbReference type="Pfam" id="PF17851"/>
    </source>
</evidence>
<feature type="domain" description="Beta-xylosidase C-terminal Concanavalin A-like" evidence="8">
    <location>
        <begin position="376"/>
        <end position="560"/>
    </location>
</feature>
<evidence type="ECO:0000313" key="10">
    <source>
        <dbReference type="Proteomes" id="UP000007013"/>
    </source>
</evidence>